<dbReference type="Pfam" id="PF01266">
    <property type="entry name" value="DAO"/>
    <property type="match status" value="1"/>
</dbReference>
<keyword evidence="1" id="KW-0560">Oxidoreductase</keyword>
<keyword evidence="6" id="KW-1185">Reference proteome</keyword>
<dbReference type="InterPro" id="IPR036188">
    <property type="entry name" value="FAD/NAD-bd_sf"/>
</dbReference>
<dbReference type="InterPro" id="IPR006076">
    <property type="entry name" value="FAD-dep_OxRdtase"/>
</dbReference>
<evidence type="ECO:0000256" key="3">
    <source>
        <dbReference type="ARBA" id="ARBA00046185"/>
    </source>
</evidence>
<reference evidence="5 6" key="1">
    <citation type="journal article" date="2016" name="Genome Biol. Evol.">
        <title>Gene Family Evolution Reflects Adaptation to Soil Environmental Stressors in the Genome of the Collembolan Orchesella cincta.</title>
        <authorList>
            <person name="Faddeeva-Vakhrusheva A."/>
            <person name="Derks M.F."/>
            <person name="Anvar S.Y."/>
            <person name="Agamennone V."/>
            <person name="Suring W."/>
            <person name="Smit S."/>
            <person name="van Straalen N.M."/>
            <person name="Roelofs D."/>
        </authorList>
    </citation>
    <scope>NUCLEOTIDE SEQUENCE [LARGE SCALE GENOMIC DNA]</scope>
    <source>
        <tissue evidence="5">Mixed pool</tissue>
    </source>
</reference>
<evidence type="ECO:0000259" key="4">
    <source>
        <dbReference type="Pfam" id="PF01266"/>
    </source>
</evidence>
<dbReference type="AlphaFoldDB" id="A0A1D2NA99"/>
<comment type="caution">
    <text evidence="5">The sequence shown here is derived from an EMBL/GenBank/DDBJ whole genome shotgun (WGS) entry which is preliminary data.</text>
</comment>
<dbReference type="Gene3D" id="3.30.9.10">
    <property type="entry name" value="D-Amino Acid Oxidase, subunit A, domain 2"/>
    <property type="match status" value="1"/>
</dbReference>
<evidence type="ECO:0000313" key="5">
    <source>
        <dbReference type="EMBL" id="ODN02183.1"/>
    </source>
</evidence>
<evidence type="ECO:0000256" key="2">
    <source>
        <dbReference type="ARBA" id="ARBA00039785"/>
    </source>
</evidence>
<proteinExistence type="predicted"/>
<sequence length="395" mass="44271">MIKERTPRTGLSLMVVDKDQTYSKSATALSVGGLRHHFTLKENVEMARFGTDFLRRVPRLLECDGSPPPDIQYHPYGFLQLADEAKAEELQESFLIQKELGCHVELLTKDRIKDKFPWMNTDGVELGFDAWALLFGLKRKAFFHGAEYVQAEVVGFDFEESYNVVAGMDHEERHQKAMRAIVKNSLGELKTVDFSQCIIAAGHESANIAEMARMGRREGLLSVPLPIEARKRYAYCIHAPKGPGIDCPLVADTSGVYFRREGYAGHFVTGQAGPLSESPEDVANLEVDYNYFNDTIIPALAHRVPGFNNVKLNSAWTGLYDYNTFDQTGIIGPHPHQPHMYFACGFSGHGIQMAPAVARGTMELILDGDFRTLDLSRIHFERFLVGKEIKEGIVQ</sequence>
<evidence type="ECO:0000313" key="6">
    <source>
        <dbReference type="Proteomes" id="UP000094527"/>
    </source>
</evidence>
<dbReference type="Proteomes" id="UP000094527">
    <property type="component" value="Unassembled WGS sequence"/>
</dbReference>
<gene>
    <name evidence="5" type="ORF">Ocin01_04513</name>
</gene>
<dbReference type="OrthoDB" id="424974at2759"/>
<dbReference type="PANTHER" id="PTHR13847">
    <property type="entry name" value="SARCOSINE DEHYDROGENASE-RELATED"/>
    <property type="match status" value="1"/>
</dbReference>
<dbReference type="EMBL" id="LJIJ01000122">
    <property type="protein sequence ID" value="ODN02183.1"/>
    <property type="molecule type" value="Genomic_DNA"/>
</dbReference>
<dbReference type="PANTHER" id="PTHR13847:SF287">
    <property type="entry name" value="FAD-DEPENDENT OXIDOREDUCTASE DOMAIN-CONTAINING PROTEIN 1"/>
    <property type="match status" value="1"/>
</dbReference>
<dbReference type="GO" id="GO:0032981">
    <property type="term" value="P:mitochondrial respiratory chain complex I assembly"/>
    <property type="evidence" value="ECO:0007669"/>
    <property type="project" value="TreeGrafter"/>
</dbReference>
<dbReference type="GO" id="GO:0016491">
    <property type="term" value="F:oxidoreductase activity"/>
    <property type="evidence" value="ECO:0007669"/>
    <property type="project" value="UniProtKB-KW"/>
</dbReference>
<dbReference type="GO" id="GO:0005739">
    <property type="term" value="C:mitochondrion"/>
    <property type="evidence" value="ECO:0007669"/>
    <property type="project" value="GOC"/>
</dbReference>
<evidence type="ECO:0000256" key="1">
    <source>
        <dbReference type="ARBA" id="ARBA00023002"/>
    </source>
</evidence>
<feature type="domain" description="FAD dependent oxidoreductase" evidence="4">
    <location>
        <begin position="9"/>
        <end position="362"/>
    </location>
</feature>
<accession>A0A1D2NA99</accession>
<dbReference type="OMA" id="TEICHHA"/>
<comment type="function">
    <text evidence="3">Required for the assembly of the mitochondrial membrane respiratory chain NADH dehydrogenase (Complex I). Involved in mid-late stages of complex I assembly.</text>
</comment>
<organism evidence="5 6">
    <name type="scientific">Orchesella cincta</name>
    <name type="common">Springtail</name>
    <name type="synonym">Podura cincta</name>
    <dbReference type="NCBI Taxonomy" id="48709"/>
    <lineage>
        <taxon>Eukaryota</taxon>
        <taxon>Metazoa</taxon>
        <taxon>Ecdysozoa</taxon>
        <taxon>Arthropoda</taxon>
        <taxon>Hexapoda</taxon>
        <taxon>Collembola</taxon>
        <taxon>Entomobryomorpha</taxon>
        <taxon>Entomobryoidea</taxon>
        <taxon>Orchesellidae</taxon>
        <taxon>Orchesellinae</taxon>
        <taxon>Orchesella</taxon>
    </lineage>
</organism>
<dbReference type="STRING" id="48709.A0A1D2NA99"/>
<dbReference type="SUPFAM" id="SSF51905">
    <property type="entry name" value="FAD/NAD(P)-binding domain"/>
    <property type="match status" value="1"/>
</dbReference>
<dbReference type="Gene3D" id="3.50.50.60">
    <property type="entry name" value="FAD/NAD(P)-binding domain"/>
    <property type="match status" value="1"/>
</dbReference>
<name>A0A1D2NA99_ORCCI</name>
<protein>
    <recommendedName>
        <fullName evidence="2">FAD-dependent oxidoreductase domain-containing protein 1</fullName>
    </recommendedName>
</protein>